<dbReference type="PROSITE" id="PS51935">
    <property type="entry name" value="NLPC_P60"/>
    <property type="match status" value="1"/>
</dbReference>
<evidence type="ECO:0000259" key="5">
    <source>
        <dbReference type="PROSITE" id="PS51935"/>
    </source>
</evidence>
<dbReference type="InterPro" id="IPR000064">
    <property type="entry name" value="NLP_P60_dom"/>
</dbReference>
<evidence type="ECO:0000313" key="6">
    <source>
        <dbReference type="EMBL" id="MDV5822832.1"/>
    </source>
</evidence>
<keyword evidence="2" id="KW-0645">Protease</keyword>
<name>A0ABU3ZTH7_9SPHN</name>
<dbReference type="Pfam" id="PF18348">
    <property type="entry name" value="SH3_16"/>
    <property type="match status" value="1"/>
</dbReference>
<reference evidence="7" key="1">
    <citation type="journal article" date="2022" name="J Environ Chem Eng">
        <title>Biodegradation of petroleum oil using a constructed nonpathogenic and heavy metal-tolerant bacterial consortium isolated from marine sponges.</title>
        <authorList>
            <person name="Dechsakulwatana C."/>
            <person name="Rungsihiranrut A."/>
            <person name="Muangchinda C."/>
            <person name="Ningthoujam R."/>
            <person name="Klankeo P."/>
            <person name="Pinyakong O."/>
        </authorList>
    </citation>
    <scope>NUCLEOTIDE SEQUENCE [LARGE SCALE GENOMIC DNA]</scope>
    <source>
        <strain evidence="7">MO2-4</strain>
    </source>
</reference>
<comment type="similarity">
    <text evidence="1">Belongs to the peptidase C40 family.</text>
</comment>
<dbReference type="SUPFAM" id="SSF54001">
    <property type="entry name" value="Cysteine proteinases"/>
    <property type="match status" value="1"/>
</dbReference>
<dbReference type="Gene3D" id="3.90.1720.10">
    <property type="entry name" value="endopeptidase domain like (from Nostoc punctiforme)"/>
    <property type="match status" value="1"/>
</dbReference>
<keyword evidence="4" id="KW-0788">Thiol protease</keyword>
<evidence type="ECO:0000256" key="2">
    <source>
        <dbReference type="ARBA" id="ARBA00022670"/>
    </source>
</evidence>
<evidence type="ECO:0000256" key="3">
    <source>
        <dbReference type="ARBA" id="ARBA00022801"/>
    </source>
</evidence>
<feature type="domain" description="NlpC/P60" evidence="5">
    <location>
        <begin position="177"/>
        <end position="301"/>
    </location>
</feature>
<dbReference type="Proteomes" id="UP001185984">
    <property type="component" value="Unassembled WGS sequence"/>
</dbReference>
<dbReference type="Pfam" id="PF00877">
    <property type="entry name" value="NLPC_P60"/>
    <property type="match status" value="1"/>
</dbReference>
<keyword evidence="3" id="KW-0378">Hydrolase</keyword>
<protein>
    <submittedName>
        <fullName evidence="6">C40 family peptidase</fullName>
    </submittedName>
</protein>
<dbReference type="InterPro" id="IPR051794">
    <property type="entry name" value="PG_Endopeptidase_C40"/>
</dbReference>
<organism evidence="6 7">
    <name type="scientific">Sphingobium naphthae</name>
    <dbReference type="NCBI Taxonomy" id="1886786"/>
    <lineage>
        <taxon>Bacteria</taxon>
        <taxon>Pseudomonadati</taxon>
        <taxon>Pseudomonadota</taxon>
        <taxon>Alphaproteobacteria</taxon>
        <taxon>Sphingomonadales</taxon>
        <taxon>Sphingomonadaceae</taxon>
        <taxon>Sphingobium</taxon>
    </lineage>
</organism>
<dbReference type="InterPro" id="IPR038765">
    <property type="entry name" value="Papain-like_cys_pep_sf"/>
</dbReference>
<dbReference type="PANTHER" id="PTHR47359:SF3">
    <property type="entry name" value="NLP_P60 DOMAIN-CONTAINING PROTEIN-RELATED"/>
    <property type="match status" value="1"/>
</dbReference>
<evidence type="ECO:0000313" key="7">
    <source>
        <dbReference type="Proteomes" id="UP001185984"/>
    </source>
</evidence>
<sequence>MKGSNTPLRNAPPERTRFKLQGRSVALDRRVHAARGDLADLSLAGTLFSAHYARAVPLTCVAAGTPILASASPTAEAVSELLRGERFHALDVTTDWAWGFCGHDGYVGYIRRDALDVEEQATHRVTAAVAPLFSGPDIKSTIADYWPQGALFTAEAQGDFFACAEGFVHKRHAEPVTQEEPDWVAVAERHLGQPYVWGGRGHRGIDCSGLVQVALGRIGMAVPRDTDLQCEGIGTPIDNDARLQRGDLIFFPGHVGIMIDGKTLLHANAFWMAVVKEPLADVVARLATDHPSPIIARRRIGA</sequence>
<dbReference type="InterPro" id="IPR041382">
    <property type="entry name" value="SH3_16"/>
</dbReference>
<dbReference type="EMBL" id="JAPTHD010000001">
    <property type="protein sequence ID" value="MDV5822832.1"/>
    <property type="molecule type" value="Genomic_DNA"/>
</dbReference>
<dbReference type="PANTHER" id="PTHR47359">
    <property type="entry name" value="PEPTIDOGLYCAN DL-ENDOPEPTIDASE CWLO"/>
    <property type="match status" value="1"/>
</dbReference>
<accession>A0ABU3ZTH7</accession>
<gene>
    <name evidence="6" type="ORF">O0R41_04380</name>
</gene>
<dbReference type="RefSeq" id="WP_317515927.1">
    <property type="nucleotide sequence ID" value="NZ_JAPTHD010000001.1"/>
</dbReference>
<comment type="caution">
    <text evidence="6">The sequence shown here is derived from an EMBL/GenBank/DDBJ whole genome shotgun (WGS) entry which is preliminary data.</text>
</comment>
<keyword evidence="7" id="KW-1185">Reference proteome</keyword>
<evidence type="ECO:0000256" key="1">
    <source>
        <dbReference type="ARBA" id="ARBA00007074"/>
    </source>
</evidence>
<evidence type="ECO:0000256" key="4">
    <source>
        <dbReference type="ARBA" id="ARBA00022807"/>
    </source>
</evidence>
<proteinExistence type="inferred from homology"/>